<dbReference type="Proteomes" id="UP000662185">
    <property type="component" value="Unassembled WGS sequence"/>
</dbReference>
<gene>
    <name evidence="1" type="ORF">H6G06_08510</name>
</gene>
<dbReference type="AlphaFoldDB" id="A0A927A0K0"/>
<dbReference type="GO" id="GO:0000287">
    <property type="term" value="F:magnesium ion binding"/>
    <property type="evidence" value="ECO:0007669"/>
    <property type="project" value="InterPro"/>
</dbReference>
<proteinExistence type="predicted"/>
<dbReference type="Pfam" id="PF09571">
    <property type="entry name" value="RE_XcyI"/>
    <property type="match status" value="2"/>
</dbReference>
<keyword evidence="1" id="KW-0255">Endonuclease</keyword>
<dbReference type="EMBL" id="JACJQU010000003">
    <property type="protein sequence ID" value="MBD2293528.1"/>
    <property type="molecule type" value="Genomic_DNA"/>
</dbReference>
<accession>A0A927A0K0</accession>
<comment type="caution">
    <text evidence="1">The sequence shown here is derived from an EMBL/GenBank/DDBJ whole genome shotgun (WGS) entry which is preliminary data.</text>
</comment>
<dbReference type="GO" id="GO:0003677">
    <property type="term" value="F:DNA binding"/>
    <property type="evidence" value="ECO:0007669"/>
    <property type="project" value="InterPro"/>
</dbReference>
<name>A0A927A0K0_9NOST</name>
<evidence type="ECO:0000313" key="2">
    <source>
        <dbReference type="Proteomes" id="UP000662185"/>
    </source>
</evidence>
<dbReference type="InterPro" id="IPR019071">
    <property type="entry name" value="Restrct_endonuc_II_XcyI"/>
</dbReference>
<dbReference type="GO" id="GO:0009036">
    <property type="term" value="F:type II site-specific deoxyribonuclease activity"/>
    <property type="evidence" value="ECO:0007669"/>
    <property type="project" value="InterPro"/>
</dbReference>
<organism evidence="1 2">
    <name type="scientific">Anabaena sphaerica FACHB-251</name>
    <dbReference type="NCBI Taxonomy" id="2692883"/>
    <lineage>
        <taxon>Bacteria</taxon>
        <taxon>Bacillati</taxon>
        <taxon>Cyanobacteriota</taxon>
        <taxon>Cyanophyceae</taxon>
        <taxon>Nostocales</taxon>
        <taxon>Nostocaceae</taxon>
        <taxon>Anabaena</taxon>
    </lineage>
</organism>
<protein>
    <submittedName>
        <fullName evidence="1">XcyI family restriction endonuclease</fullName>
    </submittedName>
</protein>
<reference evidence="2" key="1">
    <citation type="journal article" date="2020" name="ISME J.">
        <title>Comparative genomics reveals insights into cyanobacterial evolution and habitat adaptation.</title>
        <authorList>
            <person name="Chen M.Y."/>
            <person name="Teng W.K."/>
            <person name="Zhao L."/>
            <person name="Hu C.X."/>
            <person name="Zhou Y.K."/>
            <person name="Han B.P."/>
            <person name="Song L.R."/>
            <person name="Shu W.S."/>
        </authorList>
    </citation>
    <scope>NUCLEOTIDE SEQUENCE [LARGE SCALE GENOMIC DNA]</scope>
    <source>
        <strain evidence="2">FACHB-251</strain>
    </source>
</reference>
<dbReference type="RefSeq" id="WP_190559014.1">
    <property type="nucleotide sequence ID" value="NZ_JACJQU010000003.1"/>
</dbReference>
<dbReference type="GO" id="GO:0009307">
    <property type="term" value="P:DNA restriction-modification system"/>
    <property type="evidence" value="ECO:0007669"/>
    <property type="project" value="InterPro"/>
</dbReference>
<evidence type="ECO:0000313" key="1">
    <source>
        <dbReference type="EMBL" id="MBD2293528.1"/>
    </source>
</evidence>
<keyword evidence="1" id="KW-0378">Hydrolase</keyword>
<keyword evidence="1" id="KW-0540">Nuclease</keyword>
<keyword evidence="2" id="KW-1185">Reference proteome</keyword>
<sequence length="341" mass="38922">MTDEVNRINYRLRSTFFYRKIKEYKTLSFQSKVAALLPVKHLYSWDNWKNWGIGEDAFAYISNHPELQLIQVFCHPRLIREYSSLLAYYRNIAALPQKAVQYLAKVNLKKIEADEENKYTLTEEKALALCRLFNEHISLIIDSSIESLTAEELYGILLASTGAKIDGSWRNAIGEEAEKIVQRLLIKEAKERNLLAAFIPRKGIKVEGYNPDKIDEQVGNIEDYRGVMLVNQTSILFSSEPDISLLNNQGTTVGVIEVKGGTDPAGALERYGAAKKSFEEALRINPEVKTILIASCITPEVNNRIQNDPIIFVYFNLTEILSEESRIYDQFVQEVFLVIDK</sequence>